<comment type="function">
    <text evidence="7">Possible subunit of a heme lyase.</text>
</comment>
<feature type="chain" id="PRO_5044044828" description="Cytochrome c-type biogenesis protein" evidence="7">
    <location>
        <begin position="19"/>
        <end position="159"/>
    </location>
</feature>
<evidence type="ECO:0000256" key="5">
    <source>
        <dbReference type="ARBA" id="ARBA00022748"/>
    </source>
</evidence>
<evidence type="ECO:0000259" key="8">
    <source>
        <dbReference type="Pfam" id="PF03918"/>
    </source>
</evidence>
<comment type="similarity">
    <text evidence="1 7">Belongs to the CcmH/CycL/Ccl2/NrfF family.</text>
</comment>
<evidence type="ECO:0000256" key="2">
    <source>
        <dbReference type="ARBA" id="ARBA00022617"/>
    </source>
</evidence>
<dbReference type="InterPro" id="IPR051263">
    <property type="entry name" value="C-type_cytochrome_biogenesis"/>
</dbReference>
<dbReference type="AlphaFoldDB" id="A0AB39UWQ5"/>
<evidence type="ECO:0000313" key="9">
    <source>
        <dbReference type="EMBL" id="XDT72772.1"/>
    </source>
</evidence>
<keyword evidence="5" id="KW-0201">Cytochrome c-type biogenesis</keyword>
<dbReference type="RefSeq" id="WP_369601776.1">
    <property type="nucleotide sequence ID" value="NZ_CP154858.1"/>
</dbReference>
<gene>
    <name evidence="9" type="ORF">AAIA72_01955</name>
</gene>
<dbReference type="CDD" id="cd16378">
    <property type="entry name" value="CcmH_N"/>
    <property type="match status" value="1"/>
</dbReference>
<dbReference type="InterPro" id="IPR005616">
    <property type="entry name" value="CcmH/CycL/Ccl2/NrfF_N"/>
</dbReference>
<dbReference type="Pfam" id="PF03918">
    <property type="entry name" value="CcmH"/>
    <property type="match status" value="1"/>
</dbReference>
<dbReference type="EMBL" id="CP154858">
    <property type="protein sequence ID" value="XDT72772.1"/>
    <property type="molecule type" value="Genomic_DNA"/>
</dbReference>
<evidence type="ECO:0000256" key="3">
    <source>
        <dbReference type="ARBA" id="ARBA00022723"/>
    </source>
</evidence>
<keyword evidence="3 7" id="KW-0479">Metal-binding</keyword>
<proteinExistence type="inferred from homology"/>
<sequence>MRGPLTAVCLLWVLTAQAAIDAYEFKSDADLERYERLTYELRCPKCQNNNIRDSNAPIAKDLRREVYRMINEGKTDEEIIQFMLDRYGQFVLYRPPLNGTTSLIWFGPLVVLILALGGVGWAVRRKARQSDAQDVSLTEEEAERLKALLEDTDKRSTPS</sequence>
<evidence type="ECO:0000256" key="7">
    <source>
        <dbReference type="RuleBase" id="RU364112"/>
    </source>
</evidence>
<feature type="transmembrane region" description="Helical" evidence="7">
    <location>
        <begin position="103"/>
        <end position="123"/>
    </location>
</feature>
<keyword evidence="7" id="KW-1133">Transmembrane helix</keyword>
<dbReference type="PANTHER" id="PTHR47870:SF1">
    <property type="entry name" value="CYTOCHROME C-TYPE BIOGENESIS PROTEIN CCMH"/>
    <property type="match status" value="1"/>
</dbReference>
<dbReference type="PANTHER" id="PTHR47870">
    <property type="entry name" value="CYTOCHROME C-TYPE BIOGENESIS PROTEIN CCMH"/>
    <property type="match status" value="1"/>
</dbReference>
<dbReference type="GO" id="GO:0005886">
    <property type="term" value="C:plasma membrane"/>
    <property type="evidence" value="ECO:0007669"/>
    <property type="project" value="TreeGrafter"/>
</dbReference>
<keyword evidence="7" id="KW-0812">Transmembrane</keyword>
<dbReference type="FunFam" id="1.10.8.640:FF:000001">
    <property type="entry name" value="Cytochrome c-type biogenesis protein"/>
    <property type="match status" value="1"/>
</dbReference>
<keyword evidence="2 7" id="KW-0349">Heme</keyword>
<feature type="signal peptide" evidence="7">
    <location>
        <begin position="1"/>
        <end position="18"/>
    </location>
</feature>
<name>A0AB39UWQ5_9GAMM</name>
<evidence type="ECO:0000256" key="1">
    <source>
        <dbReference type="ARBA" id="ARBA00010342"/>
    </source>
</evidence>
<dbReference type="GO" id="GO:0017004">
    <property type="term" value="P:cytochrome complex assembly"/>
    <property type="evidence" value="ECO:0007669"/>
    <property type="project" value="UniProtKB-KW"/>
</dbReference>
<keyword evidence="6 7" id="KW-0408">Iron</keyword>
<organism evidence="9">
    <name type="scientific">Thermohahella caldifontis</name>
    <dbReference type="NCBI Taxonomy" id="3142973"/>
    <lineage>
        <taxon>Bacteria</taxon>
        <taxon>Pseudomonadati</taxon>
        <taxon>Pseudomonadota</taxon>
        <taxon>Gammaproteobacteria</taxon>
        <taxon>Oceanospirillales</taxon>
        <taxon>Hahellaceae</taxon>
        <taxon>Thermohahella</taxon>
    </lineage>
</organism>
<dbReference type="GO" id="GO:0046872">
    <property type="term" value="F:metal ion binding"/>
    <property type="evidence" value="ECO:0007669"/>
    <property type="project" value="UniProtKB-KW"/>
</dbReference>
<evidence type="ECO:0000256" key="6">
    <source>
        <dbReference type="ARBA" id="ARBA00023004"/>
    </source>
</evidence>
<keyword evidence="4 7" id="KW-0732">Signal</keyword>
<accession>A0AB39UWQ5</accession>
<reference evidence="9" key="1">
    <citation type="submission" date="2024-05" db="EMBL/GenBank/DDBJ databases">
        <title>Genome sequencing of novel strain.</title>
        <authorList>
            <person name="Ganbat D."/>
            <person name="Ganbat S."/>
            <person name="Lee S.-J."/>
        </authorList>
    </citation>
    <scope>NUCLEOTIDE SEQUENCE</scope>
    <source>
        <strain evidence="9">SMD15-11</strain>
    </source>
</reference>
<protein>
    <recommendedName>
        <fullName evidence="7">Cytochrome c-type biogenesis protein</fullName>
    </recommendedName>
</protein>
<keyword evidence="7" id="KW-0472">Membrane</keyword>
<dbReference type="Gene3D" id="1.10.8.640">
    <property type="entry name" value="Cytochrome C biogenesis protein"/>
    <property type="match status" value="1"/>
</dbReference>
<feature type="domain" description="CcmH/CycL/Ccl2/NrfF N-terminal" evidence="8">
    <location>
        <begin position="7"/>
        <end position="149"/>
    </location>
</feature>
<evidence type="ECO:0000256" key="4">
    <source>
        <dbReference type="ARBA" id="ARBA00022729"/>
    </source>
</evidence>
<dbReference type="KEGG" id="tcd:AAIA72_01955"/>
<dbReference type="InterPro" id="IPR038297">
    <property type="entry name" value="CcmH/CycL/NrfF/Ccl2_sf"/>
</dbReference>